<evidence type="ECO:0000256" key="6">
    <source>
        <dbReference type="ARBA" id="ARBA00022989"/>
    </source>
</evidence>
<dbReference type="RefSeq" id="WP_091323419.1">
    <property type="nucleotide sequence ID" value="NZ_FOSW01000004.1"/>
</dbReference>
<keyword evidence="11" id="KW-1185">Reference proteome</keyword>
<evidence type="ECO:0000313" key="10">
    <source>
        <dbReference type="EMBL" id="SFK91393.1"/>
    </source>
</evidence>
<dbReference type="InterPro" id="IPR050482">
    <property type="entry name" value="Sensor_HK_TwoCompSys"/>
</dbReference>
<keyword evidence="6 8" id="KW-1133">Transmembrane helix</keyword>
<feature type="transmembrane region" description="Helical" evidence="8">
    <location>
        <begin position="194"/>
        <end position="216"/>
    </location>
</feature>
<reference evidence="10 11" key="1">
    <citation type="submission" date="2016-10" db="EMBL/GenBank/DDBJ databases">
        <authorList>
            <person name="de Groot N.N."/>
        </authorList>
    </citation>
    <scope>NUCLEOTIDE SEQUENCE [LARGE SCALE GENOMIC DNA]</scope>
    <source>
        <strain evidence="10 11">DSM 45317</strain>
    </source>
</reference>
<dbReference type="PANTHER" id="PTHR24421:SF61">
    <property type="entry name" value="OXYGEN SENSOR HISTIDINE KINASE NREB"/>
    <property type="match status" value="1"/>
</dbReference>
<dbReference type="OrthoDB" id="9808408at2"/>
<evidence type="ECO:0000256" key="3">
    <source>
        <dbReference type="ARBA" id="ARBA00022679"/>
    </source>
</evidence>
<dbReference type="AlphaFoldDB" id="A0A1I4DEE0"/>
<evidence type="ECO:0000256" key="8">
    <source>
        <dbReference type="SAM" id="Phobius"/>
    </source>
</evidence>
<proteinExistence type="predicted"/>
<dbReference type="InterPro" id="IPR003660">
    <property type="entry name" value="HAMP_dom"/>
</dbReference>
<organism evidence="10 11">
    <name type="scientific">Geodermatophilus ruber</name>
    <dbReference type="NCBI Taxonomy" id="504800"/>
    <lineage>
        <taxon>Bacteria</taxon>
        <taxon>Bacillati</taxon>
        <taxon>Actinomycetota</taxon>
        <taxon>Actinomycetes</taxon>
        <taxon>Geodermatophilales</taxon>
        <taxon>Geodermatophilaceae</taxon>
        <taxon>Geodermatophilus</taxon>
    </lineage>
</organism>
<evidence type="ECO:0000256" key="2">
    <source>
        <dbReference type="ARBA" id="ARBA00022553"/>
    </source>
</evidence>
<dbReference type="SMART" id="SM00387">
    <property type="entry name" value="HATPase_c"/>
    <property type="match status" value="1"/>
</dbReference>
<protein>
    <submittedName>
        <fullName evidence="10">Histidine kinase-, DNA gyrase B-, and HSP90-like ATPase</fullName>
    </submittedName>
</protein>
<dbReference type="SMART" id="SM00304">
    <property type="entry name" value="HAMP"/>
    <property type="match status" value="1"/>
</dbReference>
<evidence type="ECO:0000313" key="11">
    <source>
        <dbReference type="Proteomes" id="UP000199152"/>
    </source>
</evidence>
<keyword evidence="8" id="KW-0472">Membrane</keyword>
<keyword evidence="4 8" id="KW-0812">Transmembrane</keyword>
<dbReference type="CDD" id="cd16917">
    <property type="entry name" value="HATPase_UhpB-NarQ-NarX-like"/>
    <property type="match status" value="1"/>
</dbReference>
<dbReference type="CDD" id="cd06225">
    <property type="entry name" value="HAMP"/>
    <property type="match status" value="1"/>
</dbReference>
<dbReference type="InParanoid" id="A0A1I4DEE0"/>
<evidence type="ECO:0000256" key="4">
    <source>
        <dbReference type="ARBA" id="ARBA00022692"/>
    </source>
</evidence>
<keyword evidence="3" id="KW-0808">Transferase</keyword>
<dbReference type="Gene3D" id="3.30.565.10">
    <property type="entry name" value="Histidine kinase-like ATPase, C-terminal domain"/>
    <property type="match status" value="1"/>
</dbReference>
<feature type="domain" description="HAMP" evidence="9">
    <location>
        <begin position="218"/>
        <end position="270"/>
    </location>
</feature>
<evidence type="ECO:0000256" key="1">
    <source>
        <dbReference type="ARBA" id="ARBA00004370"/>
    </source>
</evidence>
<dbReference type="Gene3D" id="6.10.340.10">
    <property type="match status" value="1"/>
</dbReference>
<dbReference type="InterPro" id="IPR007891">
    <property type="entry name" value="CHASE3"/>
</dbReference>
<keyword evidence="5 10" id="KW-0418">Kinase</keyword>
<sequence>MQVLRRRPRPAGHTLQATVGVIVGALLVLIVLSAVATSLARAMVAAEQRELGARAVPAHRIAVDLTTSYLDQMTGQLSYLLTGDGQFLTLYEQGAQRAERLQQQLAALLAPDAEASAALAQLRAAGADWREQVAEPGIAARRQGALPADELVALTTAGRARFDELRGRLADVEQRTVELETAQLDAIGRMQTRATVVTVASAVLGVAVAVGVVPLLRRRLTHPLERLQADVQAVAAGDHDRTIARTGPRELATIAESVDRMRAGLVRSSRERLAAQHELTLRQEHDRLAADLHDLTIQRIFGLGLGLTSTARRHPALAPAVAPLIEETDRIIRELRTVIFDLGRPDIDGTDTLRGQVIDLTEASVRALGFTPTLEFAGPVDTLASARESEEVLAVLRETLSNVARHANASAASVRLAAREGVLTLSVADNGTGLPRDAPRGAGLGNLRDRAQRLGGSVRIRPGAAGVGTVVEWQVPLRPGPN</sequence>
<dbReference type="PANTHER" id="PTHR24421">
    <property type="entry name" value="NITRATE/NITRITE SENSOR PROTEIN NARX-RELATED"/>
    <property type="match status" value="1"/>
</dbReference>
<dbReference type="Pfam" id="PF00672">
    <property type="entry name" value="HAMP"/>
    <property type="match status" value="1"/>
</dbReference>
<dbReference type="SUPFAM" id="SSF55874">
    <property type="entry name" value="ATPase domain of HSP90 chaperone/DNA topoisomerase II/histidine kinase"/>
    <property type="match status" value="1"/>
</dbReference>
<dbReference type="Pfam" id="PF02518">
    <property type="entry name" value="HATPase_c"/>
    <property type="match status" value="1"/>
</dbReference>
<dbReference type="EMBL" id="FOSW01000004">
    <property type="protein sequence ID" value="SFK91393.1"/>
    <property type="molecule type" value="Genomic_DNA"/>
</dbReference>
<accession>A0A1I4DEE0</accession>
<dbReference type="PROSITE" id="PS50885">
    <property type="entry name" value="HAMP"/>
    <property type="match status" value="1"/>
</dbReference>
<dbReference type="STRING" id="504800.SAMN04488085_104329"/>
<dbReference type="SUPFAM" id="SSF158472">
    <property type="entry name" value="HAMP domain-like"/>
    <property type="match status" value="1"/>
</dbReference>
<name>A0A1I4DEE0_9ACTN</name>
<dbReference type="GO" id="GO:0016301">
    <property type="term" value="F:kinase activity"/>
    <property type="evidence" value="ECO:0007669"/>
    <property type="project" value="UniProtKB-KW"/>
</dbReference>
<gene>
    <name evidence="10" type="ORF">SAMN04488085_104329</name>
</gene>
<dbReference type="Proteomes" id="UP000199152">
    <property type="component" value="Unassembled WGS sequence"/>
</dbReference>
<keyword evidence="2" id="KW-0597">Phosphoprotein</keyword>
<keyword evidence="7" id="KW-0902">Two-component regulatory system</keyword>
<dbReference type="Pfam" id="PF05227">
    <property type="entry name" value="CHASE3"/>
    <property type="match status" value="1"/>
</dbReference>
<evidence type="ECO:0000256" key="5">
    <source>
        <dbReference type="ARBA" id="ARBA00022777"/>
    </source>
</evidence>
<dbReference type="GO" id="GO:0016020">
    <property type="term" value="C:membrane"/>
    <property type="evidence" value="ECO:0007669"/>
    <property type="project" value="UniProtKB-SubCell"/>
</dbReference>
<comment type="subcellular location">
    <subcellularLocation>
        <location evidence="1">Membrane</location>
    </subcellularLocation>
</comment>
<evidence type="ECO:0000259" key="9">
    <source>
        <dbReference type="PROSITE" id="PS50885"/>
    </source>
</evidence>
<feature type="transmembrane region" description="Helical" evidence="8">
    <location>
        <begin position="20"/>
        <end position="44"/>
    </location>
</feature>
<dbReference type="InterPro" id="IPR036890">
    <property type="entry name" value="HATPase_C_sf"/>
</dbReference>
<dbReference type="InterPro" id="IPR003594">
    <property type="entry name" value="HATPase_dom"/>
</dbReference>
<dbReference type="GO" id="GO:0000160">
    <property type="term" value="P:phosphorelay signal transduction system"/>
    <property type="evidence" value="ECO:0007669"/>
    <property type="project" value="UniProtKB-KW"/>
</dbReference>
<evidence type="ECO:0000256" key="7">
    <source>
        <dbReference type="ARBA" id="ARBA00023012"/>
    </source>
</evidence>